<dbReference type="Pfam" id="PF02441">
    <property type="entry name" value="Flavoprotein"/>
    <property type="match status" value="1"/>
</dbReference>
<dbReference type="InterPro" id="IPR036551">
    <property type="entry name" value="Flavin_trans-like"/>
</dbReference>
<evidence type="ECO:0000259" key="6">
    <source>
        <dbReference type="Pfam" id="PF02441"/>
    </source>
</evidence>
<feature type="binding site" evidence="5">
    <location>
        <position position="36"/>
    </location>
    <ligand>
        <name>FMN</name>
        <dbReference type="ChEBI" id="CHEBI:58210"/>
    </ligand>
</feature>
<comment type="similarity">
    <text evidence="5">Belongs to the UbiX/PAD1 family.</text>
</comment>
<dbReference type="InterPro" id="IPR003382">
    <property type="entry name" value="Flavoprotein"/>
</dbReference>
<dbReference type="Proteomes" id="UP000245523">
    <property type="component" value="Unassembled WGS sequence"/>
</dbReference>
<keyword evidence="8" id="KW-1185">Reference proteome</keyword>
<feature type="binding site" evidence="5">
    <location>
        <position position="165"/>
    </location>
    <ligand>
        <name>dimethylallyl phosphate</name>
        <dbReference type="ChEBI" id="CHEBI:88052"/>
    </ligand>
</feature>
<dbReference type="EMBL" id="QGHD01000013">
    <property type="protein sequence ID" value="PWK99202.1"/>
    <property type="molecule type" value="Genomic_DNA"/>
</dbReference>
<feature type="binding site" evidence="5">
    <location>
        <begin position="84"/>
        <end position="87"/>
    </location>
    <ligand>
        <name>FMN</name>
        <dbReference type="ChEBI" id="CHEBI:58210"/>
    </ligand>
</feature>
<dbReference type="HAMAP" id="MF_01984">
    <property type="entry name" value="ubiX_pad"/>
    <property type="match status" value="1"/>
</dbReference>
<sequence length="184" mass="20004">MSRFILGVTGASGAIYAARTLWHLQRLGHSVSLIFTEMGKSVAEFEGQIEKFKSANCVLDVHNLFADCASGSSDFSGMAVVPCSMGTLGKMANGIADNLLVRAADVCLKERRPLVVVPREMPFNLIHLQNMEKLSLAGASIVAASPSFYRKPTTIEELVDSVVAKILSQLHLPNEIVSDWEKVR</sequence>
<evidence type="ECO:0000256" key="5">
    <source>
        <dbReference type="HAMAP-Rule" id="MF_01984"/>
    </source>
</evidence>
<evidence type="ECO:0000313" key="7">
    <source>
        <dbReference type="EMBL" id="PWK99202.1"/>
    </source>
</evidence>
<proteinExistence type="inferred from homology"/>
<evidence type="ECO:0000256" key="2">
    <source>
        <dbReference type="ARBA" id="ARBA00022630"/>
    </source>
</evidence>
<evidence type="ECO:0000256" key="1">
    <source>
        <dbReference type="ARBA" id="ARBA00022602"/>
    </source>
</evidence>
<dbReference type="SUPFAM" id="SSF52507">
    <property type="entry name" value="Homo-oligomeric flavin-containing Cys decarboxylases, HFCD"/>
    <property type="match status" value="1"/>
</dbReference>
<keyword evidence="2 5" id="KW-0285">Flavoprotein</keyword>
<keyword evidence="1 5" id="KW-0637">Prenyltransferase</keyword>
<feature type="domain" description="Flavoprotein" evidence="6">
    <location>
        <begin position="3"/>
        <end position="169"/>
    </location>
</feature>
<accession>A0ABX5LKB5</accession>
<dbReference type="EC" id="2.5.1.129" evidence="5"/>
<comment type="caution">
    <text evidence="7">The sequence shown here is derived from an EMBL/GenBank/DDBJ whole genome shotgun (WGS) entry which is preliminary data.</text>
</comment>
<feature type="binding site" evidence="5">
    <location>
        <position position="119"/>
    </location>
    <ligand>
        <name>FMN</name>
        <dbReference type="ChEBI" id="CHEBI:58210"/>
    </ligand>
</feature>
<comment type="catalytic activity">
    <reaction evidence="5">
        <text>dimethylallyl phosphate + FMNH2 = prenylated FMNH2 + phosphate</text>
        <dbReference type="Rhea" id="RHEA:37743"/>
        <dbReference type="ChEBI" id="CHEBI:43474"/>
        <dbReference type="ChEBI" id="CHEBI:57618"/>
        <dbReference type="ChEBI" id="CHEBI:87467"/>
        <dbReference type="ChEBI" id="CHEBI:88052"/>
        <dbReference type="EC" id="2.5.1.129"/>
    </reaction>
</comment>
<keyword evidence="3 5" id="KW-0288">FMN</keyword>
<feature type="binding site" evidence="5">
    <location>
        <position position="149"/>
    </location>
    <ligand>
        <name>dimethylallyl phosphate</name>
        <dbReference type="ChEBI" id="CHEBI:88052"/>
    </ligand>
</feature>
<protein>
    <recommendedName>
        <fullName evidence="5">Flavin prenyltransferase UbiX</fullName>
        <ecNumber evidence="5">2.5.1.129</ecNumber>
    </recommendedName>
</protein>
<gene>
    <name evidence="5" type="primary">ubiX</name>
    <name evidence="7" type="ORF">B0H50_11351</name>
</gene>
<comment type="function">
    <text evidence="5">Flavin prenyltransferase that catalyzes the synthesis of the prenylated FMN cofactor (prenyl-FMN) for 4-hydroxy-3-polyprenylbenzoic acid decarboxylase UbiD. The prenyltransferase is metal-independent and links a dimethylallyl moiety from dimethylallyl monophosphate (DMAP) to the flavin N5 and C6 atoms of FMN.</text>
</comment>
<comment type="caution">
    <text evidence="5">Lacks conserved residue(s) required for the propagation of feature annotation.</text>
</comment>
<dbReference type="RefSeq" id="WP_109587506.1">
    <property type="nucleotide sequence ID" value="NZ_QGHD01000013.1"/>
</dbReference>
<organism evidence="7 8">
    <name type="scientific">Hallerella porci</name>
    <dbReference type="NCBI Taxonomy" id="1945871"/>
    <lineage>
        <taxon>Bacteria</taxon>
        <taxon>Pseudomonadati</taxon>
        <taxon>Fibrobacterota</taxon>
        <taxon>Fibrobacteria</taxon>
        <taxon>Fibrobacterales</taxon>
        <taxon>Fibrobacteraceae</taxon>
        <taxon>Hallerella</taxon>
    </lineage>
</organism>
<evidence type="ECO:0000256" key="3">
    <source>
        <dbReference type="ARBA" id="ARBA00022643"/>
    </source>
</evidence>
<dbReference type="InterPro" id="IPR004507">
    <property type="entry name" value="UbiX-like"/>
</dbReference>
<feature type="binding site" evidence="5">
    <location>
        <begin position="10"/>
        <end position="12"/>
    </location>
    <ligand>
        <name>FMN</name>
        <dbReference type="ChEBI" id="CHEBI:58210"/>
    </ligand>
</feature>
<evidence type="ECO:0000313" key="8">
    <source>
        <dbReference type="Proteomes" id="UP000245523"/>
    </source>
</evidence>
<evidence type="ECO:0000256" key="4">
    <source>
        <dbReference type="ARBA" id="ARBA00022679"/>
    </source>
</evidence>
<name>A0ABX5LKB5_9BACT</name>
<dbReference type="NCBIfam" id="TIGR00421">
    <property type="entry name" value="ubiX_pad"/>
    <property type="match status" value="1"/>
</dbReference>
<dbReference type="Gene3D" id="3.40.50.1950">
    <property type="entry name" value="Flavin prenyltransferase-like"/>
    <property type="match status" value="1"/>
</dbReference>
<keyword evidence="4 5" id="KW-0808">Transferase</keyword>
<reference evidence="7 8" key="1">
    <citation type="submission" date="2018-05" db="EMBL/GenBank/DDBJ databases">
        <title>Animal gut microbial communities from fecal samples from Wisconsin, USA.</title>
        <authorList>
            <person name="Neumann A."/>
        </authorList>
    </citation>
    <scope>NUCLEOTIDE SEQUENCE [LARGE SCALE GENOMIC DNA]</scope>
    <source>
        <strain evidence="7 8">UWS4</strain>
    </source>
</reference>